<name>A0A9Q3ILG5_9BASI</name>
<dbReference type="Proteomes" id="UP000765509">
    <property type="component" value="Unassembled WGS sequence"/>
</dbReference>
<accession>A0A9Q3ILG5</accession>
<evidence type="ECO:0000313" key="2">
    <source>
        <dbReference type="Proteomes" id="UP000765509"/>
    </source>
</evidence>
<organism evidence="1 2">
    <name type="scientific">Austropuccinia psidii MF-1</name>
    <dbReference type="NCBI Taxonomy" id="1389203"/>
    <lineage>
        <taxon>Eukaryota</taxon>
        <taxon>Fungi</taxon>
        <taxon>Dikarya</taxon>
        <taxon>Basidiomycota</taxon>
        <taxon>Pucciniomycotina</taxon>
        <taxon>Pucciniomycetes</taxon>
        <taxon>Pucciniales</taxon>
        <taxon>Sphaerophragmiaceae</taxon>
        <taxon>Austropuccinia</taxon>
    </lineage>
</organism>
<dbReference type="OrthoDB" id="3268967at2759"/>
<dbReference type="EMBL" id="AVOT02050318">
    <property type="protein sequence ID" value="MBW0545412.1"/>
    <property type="molecule type" value="Genomic_DNA"/>
</dbReference>
<sequence>MSCLCVHDVFHPCTHNRGIVQWAPTMSPAYAEPIYGYTSFGLGVLVTHTHPHMQYFVAGSTSVIHKMIIPQRQSPFMDDLVKSTPQPLHQDWQKDLLDVCVQTGGSCAIFINLWMVAGQSGGAECESKAQGNQYWWLSEYQVQSPTIDARFALVPVDTLNKDLVDINPTASSLKFFLDKVRHHVKQSTNDAFEYAKQKWDKSHKNPEFKLGDLILVSTLNFNNIKGPKKFSVNS</sequence>
<dbReference type="AlphaFoldDB" id="A0A9Q3ILG5"/>
<evidence type="ECO:0000313" key="1">
    <source>
        <dbReference type="EMBL" id="MBW0545412.1"/>
    </source>
</evidence>
<proteinExistence type="predicted"/>
<keyword evidence="2" id="KW-1185">Reference proteome</keyword>
<comment type="caution">
    <text evidence="1">The sequence shown here is derived from an EMBL/GenBank/DDBJ whole genome shotgun (WGS) entry which is preliminary data.</text>
</comment>
<reference evidence="1" key="1">
    <citation type="submission" date="2021-03" db="EMBL/GenBank/DDBJ databases">
        <title>Draft genome sequence of rust myrtle Austropuccinia psidii MF-1, a brazilian biotype.</title>
        <authorList>
            <person name="Quecine M.C."/>
            <person name="Pachon D.M.R."/>
            <person name="Bonatelli M.L."/>
            <person name="Correr F.H."/>
            <person name="Franceschini L.M."/>
            <person name="Leite T.F."/>
            <person name="Margarido G.R.A."/>
            <person name="Almeida C.A."/>
            <person name="Ferrarezi J.A."/>
            <person name="Labate C.A."/>
        </authorList>
    </citation>
    <scope>NUCLEOTIDE SEQUENCE</scope>
    <source>
        <strain evidence="1">MF-1</strain>
    </source>
</reference>
<gene>
    <name evidence="1" type="ORF">O181_085127</name>
</gene>
<protein>
    <submittedName>
        <fullName evidence="1">Uncharacterized protein</fullName>
    </submittedName>
</protein>